<dbReference type="SUPFAM" id="SSF81383">
    <property type="entry name" value="F-box domain"/>
    <property type="match status" value="1"/>
</dbReference>
<reference evidence="1" key="2">
    <citation type="submission" date="2023-05" db="EMBL/GenBank/DDBJ databases">
        <authorList>
            <consortium name="Lawrence Berkeley National Laboratory"/>
            <person name="Steindorff A."/>
            <person name="Hensen N."/>
            <person name="Bonometti L."/>
            <person name="Westerberg I."/>
            <person name="Brannstrom I.O."/>
            <person name="Guillou S."/>
            <person name="Cros-Aarteil S."/>
            <person name="Calhoun S."/>
            <person name="Haridas S."/>
            <person name="Kuo A."/>
            <person name="Mondo S."/>
            <person name="Pangilinan J."/>
            <person name="Riley R."/>
            <person name="Labutti K."/>
            <person name="Andreopoulos B."/>
            <person name="Lipzen A."/>
            <person name="Chen C."/>
            <person name="Yanf M."/>
            <person name="Daum C."/>
            <person name="Ng V."/>
            <person name="Clum A."/>
            <person name="Ohm R."/>
            <person name="Martin F."/>
            <person name="Silar P."/>
            <person name="Natvig D."/>
            <person name="Lalanne C."/>
            <person name="Gautier V."/>
            <person name="Ament-Velasquez S.L."/>
            <person name="Kruys A."/>
            <person name="Hutchinson M.I."/>
            <person name="Powell A.J."/>
            <person name="Barry K."/>
            <person name="Miller A.N."/>
            <person name="Grigoriev I.V."/>
            <person name="Debuchy R."/>
            <person name="Gladieux P."/>
            <person name="Thoren M.H."/>
            <person name="Johannesson H."/>
        </authorList>
    </citation>
    <scope>NUCLEOTIDE SEQUENCE</scope>
    <source>
        <strain evidence="1">CBS 103.79</strain>
    </source>
</reference>
<comment type="caution">
    <text evidence="1">The sequence shown here is derived from an EMBL/GenBank/DDBJ whole genome shotgun (WGS) entry which is preliminary data.</text>
</comment>
<dbReference type="InterPro" id="IPR036047">
    <property type="entry name" value="F-box-like_dom_sf"/>
</dbReference>
<sequence length="355" mass="40357">MDPSRDPIPQLPAEIWLMILEHLPPSFFQQDIRRLTLSRRWYSLAFPAFYPRVEYTPRVISRLIHRKSKSLDRSRSLLRKSLRSINIVLEGFCTAPPGTAGNRANGTSGGDPDTTCFNTASNLARFCVMLLDFRELQAVRFVASWQNRAWRADPLQPRGYLPLRSLEPYLGRLTKHVTSMDLDLCGTDVVDDSGTQLHFCSYVGPLLSKLKTLRLRMRTICHIALWPVGDQPVTLGELTLSVYLGRVSENNPKLNSSRSCTSSGAWEWISPMDELRTRMSGLVKDMAKPKRAEMVHLAPSGEVHVWKASTGVCVRDGSEKPREFPLWFGTSQKPCFSEIEDEWDWDDEMDLSDTP</sequence>
<proteinExistence type="predicted"/>
<gene>
    <name evidence="1" type="ORF">C8A05DRAFT_29653</name>
</gene>
<evidence type="ECO:0000313" key="2">
    <source>
        <dbReference type="Proteomes" id="UP001303889"/>
    </source>
</evidence>
<dbReference type="Proteomes" id="UP001303889">
    <property type="component" value="Unassembled WGS sequence"/>
</dbReference>
<name>A0AAN6MTS3_9PEZI</name>
<accession>A0AAN6MTS3</accession>
<evidence type="ECO:0008006" key="3">
    <source>
        <dbReference type="Google" id="ProtNLM"/>
    </source>
</evidence>
<reference evidence="1" key="1">
    <citation type="journal article" date="2023" name="Mol. Phylogenet. Evol.">
        <title>Genome-scale phylogeny and comparative genomics of the fungal order Sordariales.</title>
        <authorList>
            <person name="Hensen N."/>
            <person name="Bonometti L."/>
            <person name="Westerberg I."/>
            <person name="Brannstrom I.O."/>
            <person name="Guillou S."/>
            <person name="Cros-Aarteil S."/>
            <person name="Calhoun S."/>
            <person name="Haridas S."/>
            <person name="Kuo A."/>
            <person name="Mondo S."/>
            <person name="Pangilinan J."/>
            <person name="Riley R."/>
            <person name="LaButti K."/>
            <person name="Andreopoulos B."/>
            <person name="Lipzen A."/>
            <person name="Chen C."/>
            <person name="Yan M."/>
            <person name="Daum C."/>
            <person name="Ng V."/>
            <person name="Clum A."/>
            <person name="Steindorff A."/>
            <person name="Ohm R.A."/>
            <person name="Martin F."/>
            <person name="Silar P."/>
            <person name="Natvig D.O."/>
            <person name="Lalanne C."/>
            <person name="Gautier V."/>
            <person name="Ament-Velasquez S.L."/>
            <person name="Kruys A."/>
            <person name="Hutchinson M.I."/>
            <person name="Powell A.J."/>
            <person name="Barry K."/>
            <person name="Miller A.N."/>
            <person name="Grigoriev I.V."/>
            <person name="Debuchy R."/>
            <person name="Gladieux P."/>
            <person name="Hiltunen Thoren M."/>
            <person name="Johannesson H."/>
        </authorList>
    </citation>
    <scope>NUCLEOTIDE SEQUENCE</scope>
    <source>
        <strain evidence="1">CBS 103.79</strain>
    </source>
</reference>
<dbReference type="EMBL" id="MU855326">
    <property type="protein sequence ID" value="KAK3906449.1"/>
    <property type="molecule type" value="Genomic_DNA"/>
</dbReference>
<keyword evidence="2" id="KW-1185">Reference proteome</keyword>
<organism evidence="1 2">
    <name type="scientific">Staphylotrichum tortipilum</name>
    <dbReference type="NCBI Taxonomy" id="2831512"/>
    <lineage>
        <taxon>Eukaryota</taxon>
        <taxon>Fungi</taxon>
        <taxon>Dikarya</taxon>
        <taxon>Ascomycota</taxon>
        <taxon>Pezizomycotina</taxon>
        <taxon>Sordariomycetes</taxon>
        <taxon>Sordariomycetidae</taxon>
        <taxon>Sordariales</taxon>
        <taxon>Chaetomiaceae</taxon>
        <taxon>Staphylotrichum</taxon>
    </lineage>
</organism>
<dbReference type="AlphaFoldDB" id="A0AAN6MTS3"/>
<protein>
    <recommendedName>
        <fullName evidence="3">F-box domain-containing protein</fullName>
    </recommendedName>
</protein>
<evidence type="ECO:0000313" key="1">
    <source>
        <dbReference type="EMBL" id="KAK3906449.1"/>
    </source>
</evidence>